<reference evidence="7 8" key="1">
    <citation type="submission" date="2018-07" db="EMBL/GenBank/DDBJ databases">
        <title>The complete nuclear genome of the prasinophyte Chloropicon primus (CCMP1205).</title>
        <authorList>
            <person name="Pombert J.-F."/>
            <person name="Otis C."/>
            <person name="Turmel M."/>
            <person name="Lemieux C."/>
        </authorList>
    </citation>
    <scope>NUCLEOTIDE SEQUENCE [LARGE SCALE GENOMIC DNA]</scope>
    <source>
        <strain evidence="7 8">CCMP1205</strain>
    </source>
</reference>
<organism evidence="7 8">
    <name type="scientific">Chloropicon primus</name>
    <dbReference type="NCBI Taxonomy" id="1764295"/>
    <lineage>
        <taxon>Eukaryota</taxon>
        <taxon>Viridiplantae</taxon>
        <taxon>Chlorophyta</taxon>
        <taxon>Chloropicophyceae</taxon>
        <taxon>Chloropicales</taxon>
        <taxon>Chloropicaceae</taxon>
        <taxon>Chloropicon</taxon>
    </lineage>
</organism>
<dbReference type="PANTHER" id="PTHR12665">
    <property type="entry name" value="ORMDL PROTEINS"/>
    <property type="match status" value="1"/>
</dbReference>
<feature type="compositionally biased region" description="Polar residues" evidence="5">
    <location>
        <begin position="39"/>
        <end position="50"/>
    </location>
</feature>
<sequence length="228" mass="26249">MRRRERGEGEGGEESFPAHRRTRSDATTTSGGRRDGEENTPSQANFSDVWNNINKNGNGSGGKLPSRGPVHRHQHSRTFSNMSETFYESFMYANSLNRKKFFWVCYFASLVGTWLLLCTFTDPGMALTWLNILHAVTTFPVFHMFKIQKFDKQNIYDMDQSYGDMEPQTYWVQIDYGKMWTKTRKALLIIPVVLYLVATNSVDFTRQPLLINLLAMLLVVVPKLKVSE</sequence>
<dbReference type="AlphaFoldDB" id="A0A5B8ML42"/>
<evidence type="ECO:0000256" key="6">
    <source>
        <dbReference type="SAM" id="Phobius"/>
    </source>
</evidence>
<keyword evidence="8" id="KW-1185">Reference proteome</keyword>
<feature type="transmembrane region" description="Helical" evidence="6">
    <location>
        <begin position="186"/>
        <end position="202"/>
    </location>
</feature>
<dbReference type="STRING" id="1764295.A0A5B8ML42"/>
<feature type="transmembrane region" description="Helical" evidence="6">
    <location>
        <begin position="101"/>
        <end position="120"/>
    </location>
</feature>
<name>A0A5B8ML42_9CHLO</name>
<evidence type="ECO:0000256" key="2">
    <source>
        <dbReference type="ARBA" id="ARBA00022692"/>
    </source>
</evidence>
<feature type="region of interest" description="Disordered" evidence="5">
    <location>
        <begin position="1"/>
        <end position="52"/>
    </location>
</feature>
<comment type="subcellular location">
    <subcellularLocation>
        <location evidence="1">Membrane</location>
        <topology evidence="1">Multi-pass membrane protein</topology>
    </subcellularLocation>
</comment>
<keyword evidence="2 6" id="KW-0812">Transmembrane</keyword>
<evidence type="ECO:0000313" key="8">
    <source>
        <dbReference type="Proteomes" id="UP000316726"/>
    </source>
</evidence>
<dbReference type="Pfam" id="PF04061">
    <property type="entry name" value="ORMDL"/>
    <property type="match status" value="1"/>
</dbReference>
<evidence type="ECO:0000256" key="4">
    <source>
        <dbReference type="ARBA" id="ARBA00023136"/>
    </source>
</evidence>
<gene>
    <name evidence="7" type="ORF">A3770_04p35090</name>
</gene>
<dbReference type="OrthoDB" id="1932233at2759"/>
<proteinExistence type="predicted"/>
<feature type="transmembrane region" description="Helical" evidence="6">
    <location>
        <begin position="126"/>
        <end position="145"/>
    </location>
</feature>
<accession>A0A5B8ML42</accession>
<dbReference type="EMBL" id="CP031037">
    <property type="protein sequence ID" value="QDZ20991.1"/>
    <property type="molecule type" value="Genomic_DNA"/>
</dbReference>
<evidence type="ECO:0000256" key="1">
    <source>
        <dbReference type="ARBA" id="ARBA00004141"/>
    </source>
</evidence>
<protein>
    <submittedName>
        <fullName evidence="7">ORMDL domain-containing protein</fullName>
    </submittedName>
</protein>
<evidence type="ECO:0000313" key="7">
    <source>
        <dbReference type="EMBL" id="QDZ20991.1"/>
    </source>
</evidence>
<dbReference type="Proteomes" id="UP000316726">
    <property type="component" value="Chromosome 4"/>
</dbReference>
<evidence type="ECO:0000256" key="3">
    <source>
        <dbReference type="ARBA" id="ARBA00022989"/>
    </source>
</evidence>
<dbReference type="InterPro" id="IPR007203">
    <property type="entry name" value="ORMDL"/>
</dbReference>
<keyword evidence="3 6" id="KW-1133">Transmembrane helix</keyword>
<dbReference type="GO" id="GO:0005789">
    <property type="term" value="C:endoplasmic reticulum membrane"/>
    <property type="evidence" value="ECO:0007669"/>
    <property type="project" value="InterPro"/>
</dbReference>
<evidence type="ECO:0000256" key="5">
    <source>
        <dbReference type="SAM" id="MobiDB-lite"/>
    </source>
</evidence>
<keyword evidence="4 6" id="KW-0472">Membrane</keyword>